<evidence type="ECO:0000313" key="1">
    <source>
        <dbReference type="EMBL" id="KAJ1162221.1"/>
    </source>
</evidence>
<comment type="caution">
    <text evidence="1">The sequence shown here is derived from an EMBL/GenBank/DDBJ whole genome shotgun (WGS) entry which is preliminary data.</text>
</comment>
<name>A0AAV7SEE3_PLEWA</name>
<sequence length="113" mass="13273">MRWKRWPEEWGAETVKARIAWPVVQIGGRLVTASSWETTLRLQRYCKERARWKRWPEERNAATKRMLGNRLLRHSPGKRELGVDVFVTPYAQGVSYSGIRTKGTDETGEWDKN</sequence>
<evidence type="ECO:0008006" key="3">
    <source>
        <dbReference type="Google" id="ProtNLM"/>
    </source>
</evidence>
<dbReference type="AlphaFoldDB" id="A0AAV7SEE3"/>
<dbReference type="EMBL" id="JANPWB010000008">
    <property type="protein sequence ID" value="KAJ1162221.1"/>
    <property type="molecule type" value="Genomic_DNA"/>
</dbReference>
<organism evidence="1 2">
    <name type="scientific">Pleurodeles waltl</name>
    <name type="common">Iberian ribbed newt</name>
    <dbReference type="NCBI Taxonomy" id="8319"/>
    <lineage>
        <taxon>Eukaryota</taxon>
        <taxon>Metazoa</taxon>
        <taxon>Chordata</taxon>
        <taxon>Craniata</taxon>
        <taxon>Vertebrata</taxon>
        <taxon>Euteleostomi</taxon>
        <taxon>Amphibia</taxon>
        <taxon>Batrachia</taxon>
        <taxon>Caudata</taxon>
        <taxon>Salamandroidea</taxon>
        <taxon>Salamandridae</taxon>
        <taxon>Pleurodelinae</taxon>
        <taxon>Pleurodeles</taxon>
    </lineage>
</organism>
<protein>
    <recommendedName>
        <fullName evidence="3">Transposase</fullName>
    </recommendedName>
</protein>
<gene>
    <name evidence="1" type="ORF">NDU88_002692</name>
</gene>
<proteinExistence type="predicted"/>
<reference evidence="1" key="1">
    <citation type="journal article" date="2022" name="bioRxiv">
        <title>Sequencing and chromosome-scale assembly of the giantPleurodeles waltlgenome.</title>
        <authorList>
            <person name="Brown T."/>
            <person name="Elewa A."/>
            <person name="Iarovenko S."/>
            <person name="Subramanian E."/>
            <person name="Araus A.J."/>
            <person name="Petzold A."/>
            <person name="Susuki M."/>
            <person name="Suzuki K.-i.T."/>
            <person name="Hayashi T."/>
            <person name="Toyoda A."/>
            <person name="Oliveira C."/>
            <person name="Osipova E."/>
            <person name="Leigh N.D."/>
            <person name="Simon A."/>
            <person name="Yun M.H."/>
        </authorList>
    </citation>
    <scope>NUCLEOTIDE SEQUENCE</scope>
    <source>
        <strain evidence="1">20211129_DDA</strain>
        <tissue evidence="1">Liver</tissue>
    </source>
</reference>
<evidence type="ECO:0000313" key="2">
    <source>
        <dbReference type="Proteomes" id="UP001066276"/>
    </source>
</evidence>
<keyword evidence="2" id="KW-1185">Reference proteome</keyword>
<dbReference type="Proteomes" id="UP001066276">
    <property type="component" value="Chromosome 4_2"/>
</dbReference>
<accession>A0AAV7SEE3</accession>